<evidence type="ECO:0000256" key="1">
    <source>
        <dbReference type="ARBA" id="ARBA00004221"/>
    </source>
</evidence>
<dbReference type="GO" id="GO:0060307">
    <property type="term" value="P:regulation of ventricular cardiac muscle cell membrane repolarization"/>
    <property type="evidence" value="ECO:0007669"/>
    <property type="project" value="Ensembl"/>
</dbReference>
<dbReference type="GO" id="GO:0005251">
    <property type="term" value="F:delayed rectifier potassium channel activity"/>
    <property type="evidence" value="ECO:0007669"/>
    <property type="project" value="Ensembl"/>
</dbReference>
<dbReference type="GO" id="GO:1901381">
    <property type="term" value="P:positive regulation of potassium ion transmembrane transport"/>
    <property type="evidence" value="ECO:0007669"/>
    <property type="project" value="Ensembl"/>
</dbReference>
<evidence type="ECO:0000256" key="15">
    <source>
        <dbReference type="ARBA" id="ARBA00023136"/>
    </source>
</evidence>
<keyword evidence="13 20" id="KW-1133">Transmembrane helix</keyword>
<dbReference type="PRINTS" id="PR01604">
    <property type="entry name" value="KCNE1CHANNEL"/>
</dbReference>
<keyword evidence="7" id="KW-0633">Potassium transport</keyword>
<sequence>MATTPNDTALNFLLSKLLEDYMEKTNHPTPAPVVATNDHLEIVYILLLLGFFAFFTLGIMISYIRSRKQEHSNDHYNVYIAKDFWHRKDKAHLKAKVLENYKSCFVLANQAAVEQPNKHIPEVKCS</sequence>
<dbReference type="GO" id="GO:0009986">
    <property type="term" value="C:cell surface"/>
    <property type="evidence" value="ECO:0007669"/>
    <property type="project" value="Ensembl"/>
</dbReference>
<dbReference type="GO" id="GO:0002070">
    <property type="term" value="P:epithelial cell maturation"/>
    <property type="evidence" value="ECO:0007669"/>
    <property type="project" value="Ensembl"/>
</dbReference>
<evidence type="ECO:0000256" key="14">
    <source>
        <dbReference type="ARBA" id="ARBA00023065"/>
    </source>
</evidence>
<evidence type="ECO:0000313" key="22">
    <source>
        <dbReference type="Proteomes" id="UP000694421"/>
    </source>
</evidence>
<comment type="function">
    <text evidence="19">Ancillary protein that functions as a regulatory subunit of the voltage-gated potassium (Kv) channel complex composed of pore-forming and potassium-conducting alpha subunits and of regulatory beta subunits. KCNE1 beta subunit modulates the gating kinetics and enhances stability of the channel complex. Alters the gating of the delayed rectifier Kv channel containing KCNB1 alpha subunit. Associates with KCNQ1/KVLQT1 alpha subunit to form the slowly activating delayed rectifier cardiac potassium (IKs) channel responsible for ventricular muscle action potential repolarization. The outward current reaches its steady state only after 50 seconds. Assembly with KCNH2/HERG alpha subunit Kv channel may regulate the rapidly activating component of the delayed rectifying potassium current (IKr) in heart.</text>
</comment>
<evidence type="ECO:0000256" key="16">
    <source>
        <dbReference type="ARBA" id="ARBA00023180"/>
    </source>
</evidence>
<reference evidence="21" key="1">
    <citation type="submission" date="2025-08" db="UniProtKB">
        <authorList>
            <consortium name="Ensembl"/>
        </authorList>
    </citation>
    <scope>IDENTIFICATION</scope>
</reference>
<dbReference type="GO" id="GO:0045121">
    <property type="term" value="C:membrane raft"/>
    <property type="evidence" value="ECO:0007669"/>
    <property type="project" value="UniProtKB-SubCell"/>
</dbReference>
<keyword evidence="17" id="KW-0407">Ion channel</keyword>
<dbReference type="GO" id="GO:0015459">
    <property type="term" value="F:potassium channel regulator activity"/>
    <property type="evidence" value="ECO:0007669"/>
    <property type="project" value="Ensembl"/>
</dbReference>
<dbReference type="AlphaFoldDB" id="A0A8D0KPF7"/>
<evidence type="ECO:0000256" key="19">
    <source>
        <dbReference type="ARBA" id="ARBA00045479"/>
    </source>
</evidence>
<proteinExistence type="inferred from homology"/>
<dbReference type="InterPro" id="IPR000369">
    <property type="entry name" value="K_chnl_KCNE"/>
</dbReference>
<protein>
    <recommendedName>
        <fullName evidence="18">Potassium voltage-gated channel subfamily E member 1</fullName>
    </recommendedName>
</protein>
<keyword evidence="22" id="KW-1185">Reference proteome</keyword>
<dbReference type="GO" id="GO:0086091">
    <property type="term" value="P:regulation of heart rate by cardiac conduction"/>
    <property type="evidence" value="ECO:0007669"/>
    <property type="project" value="Ensembl"/>
</dbReference>
<evidence type="ECO:0000256" key="12">
    <source>
        <dbReference type="ARBA" id="ARBA00022958"/>
    </source>
</evidence>
<evidence type="ECO:0000256" key="9">
    <source>
        <dbReference type="ARBA" id="ARBA00022692"/>
    </source>
</evidence>
<dbReference type="GO" id="GO:0008076">
    <property type="term" value="C:voltage-gated potassium channel complex"/>
    <property type="evidence" value="ECO:0007669"/>
    <property type="project" value="Ensembl"/>
</dbReference>
<evidence type="ECO:0000256" key="13">
    <source>
        <dbReference type="ARBA" id="ARBA00022989"/>
    </source>
</evidence>
<dbReference type="PANTHER" id="PTHR15282">
    <property type="entry name" value="POTASSIUM VOLTAGE-GATED CHANNEL SUBFAMILY E MEMBER 1, 3"/>
    <property type="match status" value="1"/>
</dbReference>
<keyword evidence="5" id="KW-0813">Transport</keyword>
<dbReference type="PANTHER" id="PTHR15282:SF10">
    <property type="entry name" value="POTASSIUM VOLTAGE-GATED CHANNEL SUBFAMILY E MEMBER 1"/>
    <property type="match status" value="1"/>
</dbReference>
<evidence type="ECO:0000256" key="4">
    <source>
        <dbReference type="ARBA" id="ARBA00005688"/>
    </source>
</evidence>
<evidence type="ECO:0000256" key="17">
    <source>
        <dbReference type="ARBA" id="ARBA00023303"/>
    </source>
</evidence>
<evidence type="ECO:0000256" key="2">
    <source>
        <dbReference type="ARBA" id="ARBA00004251"/>
    </source>
</evidence>
<evidence type="ECO:0000313" key="21">
    <source>
        <dbReference type="Ensembl" id="ENSSMRP00000029971.1"/>
    </source>
</evidence>
<reference evidence="21" key="2">
    <citation type="submission" date="2025-09" db="UniProtKB">
        <authorList>
            <consortium name="Ensembl"/>
        </authorList>
    </citation>
    <scope>IDENTIFICATION</scope>
</reference>
<dbReference type="Proteomes" id="UP000694421">
    <property type="component" value="Unplaced"/>
</dbReference>
<dbReference type="PRINTS" id="PR00168">
    <property type="entry name" value="KCNECHANNEL"/>
</dbReference>
<dbReference type="GO" id="GO:0097623">
    <property type="term" value="P:potassium ion export across plasma membrane"/>
    <property type="evidence" value="ECO:0007669"/>
    <property type="project" value="Ensembl"/>
</dbReference>
<evidence type="ECO:0000256" key="8">
    <source>
        <dbReference type="ARBA" id="ARBA00022553"/>
    </source>
</evidence>
<dbReference type="GO" id="GO:0021750">
    <property type="term" value="P:vestibular nucleus development"/>
    <property type="evidence" value="ECO:0007669"/>
    <property type="project" value="Ensembl"/>
</dbReference>
<keyword evidence="6" id="KW-1003">Cell membrane</keyword>
<dbReference type="GO" id="GO:0031433">
    <property type="term" value="F:telethonin binding"/>
    <property type="evidence" value="ECO:0007669"/>
    <property type="project" value="Ensembl"/>
</dbReference>
<dbReference type="GO" id="GO:0033363">
    <property type="term" value="P:secretory granule organization"/>
    <property type="evidence" value="ECO:0007669"/>
    <property type="project" value="Ensembl"/>
</dbReference>
<evidence type="ECO:0000256" key="6">
    <source>
        <dbReference type="ARBA" id="ARBA00022475"/>
    </source>
</evidence>
<evidence type="ECO:0000256" key="3">
    <source>
        <dbReference type="ARBA" id="ARBA00004285"/>
    </source>
</evidence>
<dbReference type="Ensembl" id="ENSSMRT00000034973.1">
    <property type="protein sequence ID" value="ENSSMRP00000029971.1"/>
    <property type="gene ID" value="ENSSMRG00000023020.1"/>
</dbReference>
<dbReference type="GeneTree" id="ENSGT00940000154497"/>
<keyword evidence="8" id="KW-0597">Phosphoprotein</keyword>
<organism evidence="21 22">
    <name type="scientific">Salvator merianae</name>
    <name type="common">Argentine black and white tegu</name>
    <name type="synonym">Tupinambis merianae</name>
    <dbReference type="NCBI Taxonomy" id="96440"/>
    <lineage>
        <taxon>Eukaryota</taxon>
        <taxon>Metazoa</taxon>
        <taxon>Chordata</taxon>
        <taxon>Craniata</taxon>
        <taxon>Vertebrata</taxon>
        <taxon>Euteleostomi</taxon>
        <taxon>Lepidosauria</taxon>
        <taxon>Squamata</taxon>
        <taxon>Bifurcata</taxon>
        <taxon>Unidentata</taxon>
        <taxon>Episquamata</taxon>
        <taxon>Laterata</taxon>
        <taxon>Teiioidea</taxon>
        <taxon>Teiidae</taxon>
        <taxon>Salvator</taxon>
    </lineage>
</organism>
<evidence type="ECO:0000256" key="11">
    <source>
        <dbReference type="ARBA" id="ARBA00022882"/>
    </source>
</evidence>
<comment type="subcellular location">
    <subcellularLocation>
        <location evidence="1">Apical cell membrane</location>
    </subcellularLocation>
    <subcellularLocation>
        <location evidence="2">Cell membrane</location>
        <topology evidence="2">Single-pass type I membrane protein</topology>
    </subcellularLocation>
    <subcellularLocation>
        <location evidence="3">Membrane raft</location>
    </subcellularLocation>
</comment>
<evidence type="ECO:0000256" key="7">
    <source>
        <dbReference type="ARBA" id="ARBA00022538"/>
    </source>
</evidence>
<keyword evidence="15 20" id="KW-0472">Membrane</keyword>
<dbReference type="GO" id="GO:0071320">
    <property type="term" value="P:cellular response to cAMP"/>
    <property type="evidence" value="ECO:0007669"/>
    <property type="project" value="Ensembl"/>
</dbReference>
<name>A0A8D0KPF7_SALMN</name>
<feature type="transmembrane region" description="Helical" evidence="20">
    <location>
        <begin position="42"/>
        <end position="64"/>
    </location>
</feature>
<evidence type="ECO:0000256" key="10">
    <source>
        <dbReference type="ARBA" id="ARBA00022826"/>
    </source>
</evidence>
<accession>A0A8D0KPF7</accession>
<keyword evidence="16" id="KW-0325">Glycoprotein</keyword>
<dbReference type="GO" id="GO:0044325">
    <property type="term" value="F:transmembrane transporter binding"/>
    <property type="evidence" value="ECO:0007669"/>
    <property type="project" value="TreeGrafter"/>
</dbReference>
<keyword evidence="14" id="KW-0406">Ion transport</keyword>
<comment type="similarity">
    <text evidence="4">Belongs to the potassium channel KCNE family.</text>
</comment>
<keyword evidence="11" id="KW-0851">Voltage-gated channel</keyword>
<dbReference type="InterPro" id="IPR005424">
    <property type="entry name" value="KCNE1"/>
</dbReference>
<keyword evidence="12" id="KW-0630">Potassium</keyword>
<keyword evidence="10" id="KW-0631">Potassium channel</keyword>
<dbReference type="Pfam" id="PF02060">
    <property type="entry name" value="ISK_Channel"/>
    <property type="match status" value="1"/>
</dbReference>
<evidence type="ECO:0000256" key="18">
    <source>
        <dbReference type="ARBA" id="ARBA00035196"/>
    </source>
</evidence>
<dbReference type="GO" id="GO:1902282">
    <property type="term" value="F:voltage-gated potassium channel activity involved in ventricular cardiac muscle cell action potential repolarization"/>
    <property type="evidence" value="ECO:0007669"/>
    <property type="project" value="Ensembl"/>
</dbReference>
<keyword evidence="9 20" id="KW-0812">Transmembrane</keyword>
<dbReference type="OMA" id="ESCRACY"/>
<evidence type="ECO:0000256" key="20">
    <source>
        <dbReference type="SAM" id="Phobius"/>
    </source>
</evidence>
<evidence type="ECO:0000256" key="5">
    <source>
        <dbReference type="ARBA" id="ARBA00022448"/>
    </source>
</evidence>
<dbReference type="GO" id="GO:0016324">
    <property type="term" value="C:apical plasma membrane"/>
    <property type="evidence" value="ECO:0007669"/>
    <property type="project" value="UniProtKB-SubCell"/>
</dbReference>